<evidence type="ECO:0000313" key="9">
    <source>
        <dbReference type="Proteomes" id="UP000199664"/>
    </source>
</evidence>
<protein>
    <recommendedName>
        <fullName evidence="2 5">Basal-body rod modification protein FlgD</fullName>
    </recommendedName>
</protein>
<evidence type="ECO:0000259" key="7">
    <source>
        <dbReference type="Pfam" id="PF13861"/>
    </source>
</evidence>
<evidence type="ECO:0000313" key="8">
    <source>
        <dbReference type="EMBL" id="SEL91158.1"/>
    </source>
</evidence>
<dbReference type="EMBL" id="FOAN01000006">
    <property type="protein sequence ID" value="SEL91158.1"/>
    <property type="molecule type" value="Genomic_DNA"/>
</dbReference>
<organism evidence="8 9">
    <name type="scientific">Bosea lupini</name>
    <dbReference type="NCBI Taxonomy" id="1036779"/>
    <lineage>
        <taxon>Bacteria</taxon>
        <taxon>Pseudomonadati</taxon>
        <taxon>Pseudomonadota</taxon>
        <taxon>Alphaproteobacteria</taxon>
        <taxon>Hyphomicrobiales</taxon>
        <taxon>Boseaceae</taxon>
        <taxon>Bosea</taxon>
    </lineage>
</organism>
<evidence type="ECO:0000256" key="5">
    <source>
        <dbReference type="RuleBase" id="RU362076"/>
    </source>
</evidence>
<keyword evidence="8" id="KW-0966">Cell projection</keyword>
<evidence type="ECO:0000259" key="6">
    <source>
        <dbReference type="Pfam" id="PF13860"/>
    </source>
</evidence>
<name>A0A1H7U390_9HYPH</name>
<dbReference type="OrthoDB" id="9785233at2"/>
<dbReference type="InterPro" id="IPR025965">
    <property type="entry name" value="FlgD/Vpr_Ig-like"/>
</dbReference>
<proteinExistence type="inferred from homology"/>
<evidence type="ECO:0000256" key="2">
    <source>
        <dbReference type="ARBA" id="ARBA00016013"/>
    </source>
</evidence>
<dbReference type="Pfam" id="PF13861">
    <property type="entry name" value="FLgD_tudor"/>
    <property type="match status" value="1"/>
</dbReference>
<dbReference type="AlphaFoldDB" id="A0A1H7U390"/>
<dbReference type="Gene3D" id="2.30.30.910">
    <property type="match status" value="1"/>
</dbReference>
<evidence type="ECO:0000256" key="4">
    <source>
        <dbReference type="ARBA" id="ARBA00024746"/>
    </source>
</evidence>
<accession>A0A1H7U390</accession>
<keyword evidence="9" id="KW-1185">Reference proteome</keyword>
<dbReference type="Pfam" id="PF13860">
    <property type="entry name" value="FlgD_ig"/>
    <property type="match status" value="1"/>
</dbReference>
<gene>
    <name evidence="8" type="ORF">SAMN04515666_10693</name>
</gene>
<reference evidence="9" key="1">
    <citation type="submission" date="2016-10" db="EMBL/GenBank/DDBJ databases">
        <authorList>
            <person name="Varghese N."/>
            <person name="Submissions S."/>
        </authorList>
    </citation>
    <scope>NUCLEOTIDE SEQUENCE [LARGE SCALE GENOMIC DNA]</scope>
    <source>
        <strain evidence="9">LMG 26383,CCUG 61248,R- 45681</strain>
    </source>
</reference>
<dbReference type="Gene3D" id="2.60.40.4070">
    <property type="match status" value="1"/>
</dbReference>
<feature type="domain" description="FlgD/Vpr Ig-like" evidence="6">
    <location>
        <begin position="113"/>
        <end position="177"/>
    </location>
</feature>
<keyword evidence="3 5" id="KW-1005">Bacterial flagellum biogenesis</keyword>
<dbReference type="Pfam" id="PF03963">
    <property type="entry name" value="FlgD"/>
    <property type="match status" value="1"/>
</dbReference>
<evidence type="ECO:0000256" key="1">
    <source>
        <dbReference type="ARBA" id="ARBA00010577"/>
    </source>
</evidence>
<feature type="domain" description="FlgD Tudor-like" evidence="7">
    <location>
        <begin position="92"/>
        <end position="219"/>
    </location>
</feature>
<dbReference type="InterPro" id="IPR025963">
    <property type="entry name" value="FLgD_Tudor"/>
</dbReference>
<dbReference type="InterPro" id="IPR005648">
    <property type="entry name" value="FlgD"/>
</dbReference>
<evidence type="ECO:0000256" key="3">
    <source>
        <dbReference type="ARBA" id="ARBA00022795"/>
    </source>
</evidence>
<keyword evidence="8" id="KW-0969">Cilium</keyword>
<dbReference type="STRING" id="1036779.SAMN04515666_10693"/>
<sequence length="225" mass="23240">MAVSNTSKLTAQQIAAAQNNTASGKGTSIANNFDQFLTLLTTQLRNQNPLDPLDTNQFTQQLVQFAGVEQQLKQNETLTALLGVSKATTGASAIGFVGQTVTADGAATPLKEGKAEWTLNASKGGTGTITIKDSSGKVVYTGTKTLTAGDQTYSWDGKTSTGSTAPDGEYTITVDGTDVSGAAITVKTEITGKVDGIDFSTTVPTLLIGAIKVPLDRVKSVKSTS</sequence>
<comment type="function">
    <text evidence="4 5">Required for flagellar hook formation. May act as a scaffolding protein.</text>
</comment>
<dbReference type="Proteomes" id="UP000199664">
    <property type="component" value="Unassembled WGS sequence"/>
</dbReference>
<dbReference type="GO" id="GO:0044781">
    <property type="term" value="P:bacterial-type flagellum organization"/>
    <property type="evidence" value="ECO:0007669"/>
    <property type="project" value="UniProtKB-UniRule"/>
</dbReference>
<comment type="similarity">
    <text evidence="1 5">Belongs to the FlgD family.</text>
</comment>
<keyword evidence="8" id="KW-0282">Flagellum</keyword>
<dbReference type="RefSeq" id="WP_091837372.1">
    <property type="nucleotide sequence ID" value="NZ_FOAN01000006.1"/>
</dbReference>